<evidence type="ECO:0000256" key="7">
    <source>
        <dbReference type="ARBA" id="ARBA00048366"/>
    </source>
</evidence>
<dbReference type="PANTHER" id="PTHR17490:SF10">
    <property type="entry name" value="THREONYLCARBAMOYL-AMP SYNTHASE"/>
    <property type="match status" value="1"/>
</dbReference>
<organism evidence="9 10">
    <name type="scientific">Penicillium freii</name>
    <dbReference type="NCBI Taxonomy" id="48697"/>
    <lineage>
        <taxon>Eukaryota</taxon>
        <taxon>Fungi</taxon>
        <taxon>Dikarya</taxon>
        <taxon>Ascomycota</taxon>
        <taxon>Pezizomycotina</taxon>
        <taxon>Eurotiomycetes</taxon>
        <taxon>Eurotiomycetidae</taxon>
        <taxon>Eurotiales</taxon>
        <taxon>Aspergillaceae</taxon>
        <taxon>Penicillium</taxon>
    </lineage>
</organism>
<evidence type="ECO:0000256" key="4">
    <source>
        <dbReference type="ARBA" id="ARBA00015492"/>
    </source>
</evidence>
<dbReference type="AlphaFoldDB" id="A0A124GPY4"/>
<evidence type="ECO:0000259" key="8">
    <source>
        <dbReference type="PROSITE" id="PS51163"/>
    </source>
</evidence>
<name>A0A124GPY4_PENFR</name>
<comment type="caution">
    <text evidence="9">The sequence shown here is derived from an EMBL/GenBank/DDBJ whole genome shotgun (WGS) entry which is preliminary data.</text>
</comment>
<evidence type="ECO:0000256" key="5">
    <source>
        <dbReference type="ARBA" id="ARBA00022490"/>
    </source>
</evidence>
<dbReference type="Proteomes" id="UP000055045">
    <property type="component" value="Unassembled WGS sequence"/>
</dbReference>
<dbReference type="GO" id="GO:0006450">
    <property type="term" value="P:regulation of translational fidelity"/>
    <property type="evidence" value="ECO:0007669"/>
    <property type="project" value="TreeGrafter"/>
</dbReference>
<dbReference type="GO" id="GO:0003725">
    <property type="term" value="F:double-stranded RNA binding"/>
    <property type="evidence" value="ECO:0007669"/>
    <property type="project" value="InterPro"/>
</dbReference>
<evidence type="ECO:0000256" key="1">
    <source>
        <dbReference type="ARBA" id="ARBA00004496"/>
    </source>
</evidence>
<sequence length="300" mass="33947">MTSFKDKIIPVPGDLPNVRADAQRVFQVLESGGVVILPTEVGYGLMATSAEAIDRAFAAKQRRPGHPQGLYGTHELHQELHILDNRRFEMTRVLVEDLDMSFMAVAPCRNDHHLLRALSPQTLSKVTKDGTIAMFISCSSLLREICRLNAISGQLMVGSSANVSGGGQKFRVEDIEDELKEAADLIVDYGLQRYHVYGRPSLIMDFDQMKILRKGSCYELFCERMWKFWGVDLPEDPDYKYGRVGLRRQVRYHLFWYIRISTNYITDLSITSSVLSGLERGVGSKPALTMISFYLPFCNP</sequence>
<feature type="domain" description="YrdC-like" evidence="8">
    <location>
        <begin position="19"/>
        <end position="217"/>
    </location>
</feature>
<evidence type="ECO:0000313" key="10">
    <source>
        <dbReference type="Proteomes" id="UP000055045"/>
    </source>
</evidence>
<dbReference type="PROSITE" id="PS51163">
    <property type="entry name" value="YRDC"/>
    <property type="match status" value="1"/>
</dbReference>
<dbReference type="EC" id="2.7.7.87" evidence="3"/>
<accession>A0A124GPY4</accession>
<dbReference type="GO" id="GO:0000049">
    <property type="term" value="F:tRNA binding"/>
    <property type="evidence" value="ECO:0007669"/>
    <property type="project" value="TreeGrafter"/>
</dbReference>
<dbReference type="Pfam" id="PF01300">
    <property type="entry name" value="Sua5_yciO_yrdC"/>
    <property type="match status" value="1"/>
</dbReference>
<dbReference type="STRING" id="48697.A0A124GPY4"/>
<dbReference type="PANTHER" id="PTHR17490">
    <property type="entry name" value="SUA5"/>
    <property type="match status" value="1"/>
</dbReference>
<dbReference type="GO" id="GO:0061710">
    <property type="term" value="F:L-threonylcarbamoyladenylate synthase"/>
    <property type="evidence" value="ECO:0007669"/>
    <property type="project" value="UniProtKB-EC"/>
</dbReference>
<evidence type="ECO:0000256" key="6">
    <source>
        <dbReference type="ARBA" id="ARBA00022679"/>
    </source>
</evidence>
<dbReference type="InterPro" id="IPR017945">
    <property type="entry name" value="DHBP_synth_RibB-like_a/b_dom"/>
</dbReference>
<comment type="subcellular location">
    <subcellularLocation>
        <location evidence="1">Cytoplasm</location>
    </subcellularLocation>
</comment>
<keyword evidence="5" id="KW-0963">Cytoplasm</keyword>
<dbReference type="InterPro" id="IPR006070">
    <property type="entry name" value="Sua5-like_dom"/>
</dbReference>
<dbReference type="Gene3D" id="3.90.870.10">
    <property type="entry name" value="DHBP synthase"/>
    <property type="match status" value="1"/>
</dbReference>
<keyword evidence="10" id="KW-1185">Reference proteome</keyword>
<dbReference type="OrthoDB" id="4664297at2759"/>
<evidence type="ECO:0000313" key="9">
    <source>
        <dbReference type="EMBL" id="KUM56423.1"/>
    </source>
</evidence>
<dbReference type="GO" id="GO:0005737">
    <property type="term" value="C:cytoplasm"/>
    <property type="evidence" value="ECO:0007669"/>
    <property type="project" value="UniProtKB-SubCell"/>
</dbReference>
<gene>
    <name evidence="9" type="ORF">ACN42_g10793</name>
</gene>
<evidence type="ECO:0000256" key="2">
    <source>
        <dbReference type="ARBA" id="ARBA00007663"/>
    </source>
</evidence>
<dbReference type="SUPFAM" id="SSF55821">
    <property type="entry name" value="YrdC/RibB"/>
    <property type="match status" value="1"/>
</dbReference>
<dbReference type="InterPro" id="IPR050156">
    <property type="entry name" value="TC-AMP_synthase_SUA5"/>
</dbReference>
<comment type="catalytic activity">
    <reaction evidence="7">
        <text>L-threonine + hydrogencarbonate + ATP = L-threonylcarbamoyladenylate + diphosphate + H2O</text>
        <dbReference type="Rhea" id="RHEA:36407"/>
        <dbReference type="ChEBI" id="CHEBI:15377"/>
        <dbReference type="ChEBI" id="CHEBI:17544"/>
        <dbReference type="ChEBI" id="CHEBI:30616"/>
        <dbReference type="ChEBI" id="CHEBI:33019"/>
        <dbReference type="ChEBI" id="CHEBI:57926"/>
        <dbReference type="ChEBI" id="CHEBI:73682"/>
        <dbReference type="EC" id="2.7.7.87"/>
    </reaction>
</comment>
<proteinExistence type="inferred from homology"/>
<comment type="similarity">
    <text evidence="2">Belongs to the SUA5 family.</text>
</comment>
<dbReference type="EMBL" id="LLXE01000489">
    <property type="protein sequence ID" value="KUM56423.1"/>
    <property type="molecule type" value="Genomic_DNA"/>
</dbReference>
<reference evidence="9 10" key="1">
    <citation type="submission" date="2015-10" db="EMBL/GenBank/DDBJ databases">
        <title>Genome sequencing of Penicillium freii.</title>
        <authorList>
            <person name="Nguyen H.D."/>
            <person name="Visagie C.M."/>
            <person name="Seifert K.A."/>
        </authorList>
    </citation>
    <scope>NUCLEOTIDE SEQUENCE [LARGE SCALE GENOMIC DNA]</scope>
    <source>
        <strain evidence="9 10">DAOM 242723</strain>
    </source>
</reference>
<protein>
    <recommendedName>
        <fullName evidence="4">Threonylcarbamoyl-AMP synthase</fullName>
        <ecNumber evidence="3">2.7.7.87</ecNumber>
    </recommendedName>
</protein>
<keyword evidence="6" id="KW-0808">Transferase</keyword>
<evidence type="ECO:0000256" key="3">
    <source>
        <dbReference type="ARBA" id="ARBA00012584"/>
    </source>
</evidence>